<dbReference type="Proteomes" id="UP000501570">
    <property type="component" value="Chromosome"/>
</dbReference>
<dbReference type="EMBL" id="CP050995">
    <property type="protein sequence ID" value="QIY90083.1"/>
    <property type="molecule type" value="Genomic_DNA"/>
</dbReference>
<dbReference type="RefSeq" id="WP_168237855.1">
    <property type="nucleotide sequence ID" value="NZ_CP050995.1"/>
</dbReference>
<accession>A0ABX6KQK4</accession>
<sequence length="179" mass="20983">MKKNWVLISTCICSFYLSQVKVNTGNDIEIILLDSNVSMQRYLDGANPYKYKIINHTDHDYIIDPQGFVGKTYVYENDKLYNHPEKMIPQGYYSRDLEDCKADLLLVKKRDSLITQLDILNINFYYKIRPSEKYNLDIQSKHNEYTVTLLGCSNYIKSLKLKGYKVFTDKINVKLSLKP</sequence>
<evidence type="ECO:0000313" key="1">
    <source>
        <dbReference type="EMBL" id="QIY90083.1"/>
    </source>
</evidence>
<name>A0ABX6KQK4_CHRGL</name>
<proteinExistence type="predicted"/>
<reference evidence="1 2" key="1">
    <citation type="submission" date="2019-09" db="EMBL/GenBank/DDBJ databases">
        <title>FDA dAtabase for Regulatory Grade micrObial Sequences (FDA-ARGOS): Supporting development and validation of Infectious Disease Dx tests.</title>
        <authorList>
            <person name="Sciortino C."/>
            <person name="Tallon L."/>
            <person name="Sadzewicz L."/>
            <person name="Vavikolanu K."/>
            <person name="Mehta A."/>
            <person name="Aluvathingal J."/>
            <person name="Nadendla S."/>
            <person name="Nandy P."/>
            <person name="Geyer C."/>
            <person name="Yan Y."/>
            <person name="Sichtig H."/>
        </authorList>
    </citation>
    <scope>NUCLEOTIDE SEQUENCE [LARGE SCALE GENOMIC DNA]</scope>
    <source>
        <strain evidence="1 2">FDAARGOS_636</strain>
    </source>
</reference>
<evidence type="ECO:0000313" key="2">
    <source>
        <dbReference type="Proteomes" id="UP000501570"/>
    </source>
</evidence>
<organism evidence="1 2">
    <name type="scientific">Chryseobacterium gallinarum</name>
    <dbReference type="NCBI Taxonomy" id="1324352"/>
    <lineage>
        <taxon>Bacteria</taxon>
        <taxon>Pseudomonadati</taxon>
        <taxon>Bacteroidota</taxon>
        <taxon>Flavobacteriia</taxon>
        <taxon>Flavobacteriales</taxon>
        <taxon>Weeksellaceae</taxon>
        <taxon>Chryseobacterium group</taxon>
        <taxon>Chryseobacterium</taxon>
    </lineage>
</organism>
<keyword evidence="2" id="KW-1185">Reference proteome</keyword>
<gene>
    <name evidence="1" type="ORF">FOB44_05155</name>
</gene>
<protein>
    <submittedName>
        <fullName evidence="1">Uncharacterized protein</fullName>
    </submittedName>
</protein>